<dbReference type="SUPFAM" id="SSF46785">
    <property type="entry name" value="Winged helix' DNA-binding domain"/>
    <property type="match status" value="1"/>
</dbReference>
<dbReference type="InterPro" id="IPR018309">
    <property type="entry name" value="Tscrpt_reg_PadR_C"/>
</dbReference>
<keyword evidence="1" id="KW-0175">Coiled coil</keyword>
<comment type="caution">
    <text evidence="4">The sequence shown here is derived from an EMBL/GenBank/DDBJ whole genome shotgun (WGS) entry which is preliminary data.</text>
</comment>
<organism evidence="4 5">
    <name type="scientific">Saccharopolyspora taberi</name>
    <dbReference type="NCBI Taxonomy" id="60895"/>
    <lineage>
        <taxon>Bacteria</taxon>
        <taxon>Bacillati</taxon>
        <taxon>Actinomycetota</taxon>
        <taxon>Actinomycetes</taxon>
        <taxon>Pseudonocardiales</taxon>
        <taxon>Pseudonocardiaceae</taxon>
        <taxon>Saccharopolyspora</taxon>
    </lineage>
</organism>
<reference evidence="4 5" key="1">
    <citation type="journal article" date="2019" name="Int. J. Syst. Evol. Microbiol.">
        <title>The Global Catalogue of Microorganisms (GCM) 10K type strain sequencing project: providing services to taxonomists for standard genome sequencing and annotation.</title>
        <authorList>
            <consortium name="The Broad Institute Genomics Platform"/>
            <consortium name="The Broad Institute Genome Sequencing Center for Infectious Disease"/>
            <person name="Wu L."/>
            <person name="Ma J."/>
        </authorList>
    </citation>
    <scope>NUCLEOTIDE SEQUENCE [LARGE SCALE GENOMIC DNA]</scope>
    <source>
        <strain evidence="4 5">JCM 9383</strain>
    </source>
</reference>
<evidence type="ECO:0000259" key="2">
    <source>
        <dbReference type="Pfam" id="PF03551"/>
    </source>
</evidence>
<dbReference type="Gene3D" id="1.10.10.10">
    <property type="entry name" value="Winged helix-like DNA-binding domain superfamily/Winged helix DNA-binding domain"/>
    <property type="match status" value="1"/>
</dbReference>
<sequence>MSLRYALLGHLAYEAASGYELTKRFEQEFGHYAWYARHTQIYPELNRLAAEGLIEVVAEGARGSRTYAITAEGRDQLRHWLTNPPQEQHARNEGVLRLFLLSSLEKEDALELLRAKAEECEREAKQLRAISEEIDRHAEPGGKLPFGRIASEFGWRSYEATREWALWAIKRIEET</sequence>
<dbReference type="PANTHER" id="PTHR43252">
    <property type="entry name" value="TRANSCRIPTIONAL REGULATOR YQJI"/>
    <property type="match status" value="1"/>
</dbReference>
<dbReference type="Pfam" id="PF03551">
    <property type="entry name" value="PadR"/>
    <property type="match status" value="1"/>
</dbReference>
<accession>A0ABN3V5B5</accession>
<name>A0ABN3V5B5_9PSEU</name>
<dbReference type="EMBL" id="BAAAUX010000005">
    <property type="protein sequence ID" value="GAA2778790.1"/>
    <property type="molecule type" value="Genomic_DNA"/>
</dbReference>
<dbReference type="Pfam" id="PF10400">
    <property type="entry name" value="Vir_act_alpha_C"/>
    <property type="match status" value="1"/>
</dbReference>
<feature type="domain" description="Transcription regulator PadR C-terminal" evidence="3">
    <location>
        <begin position="91"/>
        <end position="172"/>
    </location>
</feature>
<dbReference type="RefSeq" id="WP_344678225.1">
    <property type="nucleotide sequence ID" value="NZ_BAAAUX010000005.1"/>
</dbReference>
<protein>
    <submittedName>
        <fullName evidence="4">Helix-turn-helix transcriptional regulator</fullName>
    </submittedName>
</protein>
<feature type="coiled-coil region" evidence="1">
    <location>
        <begin position="103"/>
        <end position="137"/>
    </location>
</feature>
<evidence type="ECO:0000313" key="5">
    <source>
        <dbReference type="Proteomes" id="UP001500979"/>
    </source>
</evidence>
<evidence type="ECO:0000313" key="4">
    <source>
        <dbReference type="EMBL" id="GAA2778790.1"/>
    </source>
</evidence>
<feature type="domain" description="Transcription regulator PadR N-terminal" evidence="2">
    <location>
        <begin position="7"/>
        <end position="78"/>
    </location>
</feature>
<evidence type="ECO:0000259" key="3">
    <source>
        <dbReference type="Pfam" id="PF10400"/>
    </source>
</evidence>
<keyword evidence="5" id="KW-1185">Reference proteome</keyword>
<dbReference type="PANTHER" id="PTHR43252:SF6">
    <property type="entry name" value="NEGATIVE TRANSCRIPTION REGULATOR PADR"/>
    <property type="match status" value="1"/>
</dbReference>
<dbReference type="InterPro" id="IPR036388">
    <property type="entry name" value="WH-like_DNA-bd_sf"/>
</dbReference>
<evidence type="ECO:0000256" key="1">
    <source>
        <dbReference type="SAM" id="Coils"/>
    </source>
</evidence>
<dbReference type="InterPro" id="IPR005149">
    <property type="entry name" value="Tscrpt_reg_PadR_N"/>
</dbReference>
<gene>
    <name evidence="4" type="ORF">GCM10010470_10310</name>
</gene>
<dbReference type="Proteomes" id="UP001500979">
    <property type="component" value="Unassembled WGS sequence"/>
</dbReference>
<proteinExistence type="predicted"/>
<dbReference type="InterPro" id="IPR036390">
    <property type="entry name" value="WH_DNA-bd_sf"/>
</dbReference>